<evidence type="ECO:0000313" key="2">
    <source>
        <dbReference type="Proteomes" id="UP001236569"/>
    </source>
</evidence>
<keyword evidence="2" id="KW-1185">Reference proteome</keyword>
<sequence>MKFTDEDGFSKDTSYNIDVEFWAVTYINAPTFLEGIKIIEISKNDLPENINRELCKYNQKVFEIHEGDNKYYIIAGGLLVGINRWEKEDRIFNYDLDLKHDEVIAKS</sequence>
<comment type="caution">
    <text evidence="1">The sequence shown here is derived from an EMBL/GenBank/DDBJ whole genome shotgun (WGS) entry which is preliminary data.</text>
</comment>
<organism evidence="1 2">
    <name type="scientific">Flectobacillus longus</name>
    <dbReference type="NCBI Taxonomy" id="2984207"/>
    <lineage>
        <taxon>Bacteria</taxon>
        <taxon>Pseudomonadati</taxon>
        <taxon>Bacteroidota</taxon>
        <taxon>Cytophagia</taxon>
        <taxon>Cytophagales</taxon>
        <taxon>Flectobacillaceae</taxon>
        <taxon>Flectobacillus</taxon>
    </lineage>
</organism>
<evidence type="ECO:0000313" key="1">
    <source>
        <dbReference type="EMBL" id="MDI9866952.1"/>
    </source>
</evidence>
<dbReference type="Proteomes" id="UP001236569">
    <property type="component" value="Unassembled WGS sequence"/>
</dbReference>
<proteinExistence type="predicted"/>
<name>A0ABT6YU25_9BACT</name>
<reference evidence="1 2" key="1">
    <citation type="submission" date="2023-05" db="EMBL/GenBank/DDBJ databases">
        <title>Novel species of genus Flectobacillus isolated from stream in China.</title>
        <authorList>
            <person name="Lu H."/>
        </authorList>
    </citation>
    <scope>NUCLEOTIDE SEQUENCE [LARGE SCALE GENOMIC DNA]</scope>
    <source>
        <strain evidence="1 2">DC10W</strain>
    </source>
</reference>
<gene>
    <name evidence="1" type="ORF">QM480_21615</name>
</gene>
<dbReference type="EMBL" id="JASHID010000022">
    <property type="protein sequence ID" value="MDI9866952.1"/>
    <property type="molecule type" value="Genomic_DNA"/>
</dbReference>
<dbReference type="RefSeq" id="WP_283371674.1">
    <property type="nucleotide sequence ID" value="NZ_JASHID010000022.1"/>
</dbReference>
<accession>A0ABT6YU25</accession>
<protein>
    <submittedName>
        <fullName evidence="1">Uncharacterized protein</fullName>
    </submittedName>
</protein>